<organism evidence="1 2">
    <name type="scientific">Loigolactobacillus jiayinensis</name>
    <dbReference type="NCBI Taxonomy" id="2486016"/>
    <lineage>
        <taxon>Bacteria</taxon>
        <taxon>Bacillati</taxon>
        <taxon>Bacillota</taxon>
        <taxon>Bacilli</taxon>
        <taxon>Lactobacillales</taxon>
        <taxon>Lactobacillaceae</taxon>
        <taxon>Loigolactobacillus</taxon>
    </lineage>
</organism>
<proteinExistence type="predicted"/>
<reference evidence="2" key="1">
    <citation type="journal article" date="2019" name="Int. J. Syst. Evol. Microbiol.">
        <title>The Global Catalogue of Microorganisms (GCM) 10K type strain sequencing project: providing services to taxonomists for standard genome sequencing and annotation.</title>
        <authorList>
            <consortium name="The Broad Institute Genomics Platform"/>
            <consortium name="The Broad Institute Genome Sequencing Center for Infectious Disease"/>
            <person name="Wu L."/>
            <person name="Ma J."/>
        </authorList>
    </citation>
    <scope>NUCLEOTIDE SEQUENCE [LARGE SCALE GENOMIC DNA]</scope>
    <source>
        <strain evidence="2">CCM 8904</strain>
    </source>
</reference>
<dbReference type="Proteomes" id="UP001596289">
    <property type="component" value="Unassembled WGS sequence"/>
</dbReference>
<dbReference type="InterPro" id="IPR021146">
    <property type="entry name" value="Phage_gp6-like_head-tail"/>
</dbReference>
<protein>
    <submittedName>
        <fullName evidence="1">Head-tail connector protein</fullName>
    </submittedName>
</protein>
<accession>A0ABW1RF37</accession>
<dbReference type="CDD" id="cd08054">
    <property type="entry name" value="gp6"/>
    <property type="match status" value="1"/>
</dbReference>
<keyword evidence="2" id="KW-1185">Reference proteome</keyword>
<gene>
    <name evidence="1" type="ORF">ACFQGP_07200</name>
</gene>
<evidence type="ECO:0000313" key="2">
    <source>
        <dbReference type="Proteomes" id="UP001596289"/>
    </source>
</evidence>
<dbReference type="NCBIfam" id="TIGR01560">
    <property type="entry name" value="put_DNA_pack"/>
    <property type="match status" value="1"/>
</dbReference>
<name>A0ABW1RF37_9LACO</name>
<sequence>MATNNDSAAMLTLDNLKLSLRIDSTADDTLLKGYLAAAQSYVKSAIGTELYGFYEDASVVDLFNTAVLALASTYYTYRASLSAIAALPVDLTVNSIVGQLRGLYAEKSEATSDDQGN</sequence>
<dbReference type="EMBL" id="JBHSSL010000041">
    <property type="protein sequence ID" value="MFC6170358.1"/>
    <property type="molecule type" value="Genomic_DNA"/>
</dbReference>
<comment type="caution">
    <text evidence="1">The sequence shown here is derived from an EMBL/GenBank/DDBJ whole genome shotgun (WGS) entry which is preliminary data.</text>
</comment>
<dbReference type="Pfam" id="PF05135">
    <property type="entry name" value="Phage_connect_1"/>
    <property type="match status" value="1"/>
</dbReference>
<dbReference type="InterPro" id="IPR006450">
    <property type="entry name" value="Phage_HK97_gp6-like"/>
</dbReference>
<dbReference type="Gene3D" id="1.10.3230.30">
    <property type="entry name" value="Phage gp6-like head-tail connector protein"/>
    <property type="match status" value="1"/>
</dbReference>
<dbReference type="RefSeq" id="WP_225418845.1">
    <property type="nucleotide sequence ID" value="NZ_JBHSSL010000041.1"/>
</dbReference>
<evidence type="ECO:0000313" key="1">
    <source>
        <dbReference type="EMBL" id="MFC6170358.1"/>
    </source>
</evidence>